<dbReference type="InterPro" id="IPR036188">
    <property type="entry name" value="FAD/NAD-bd_sf"/>
</dbReference>
<dbReference type="GO" id="GO:0050660">
    <property type="term" value="F:flavin adenine dinucleotide binding"/>
    <property type="evidence" value="ECO:0007669"/>
    <property type="project" value="TreeGrafter"/>
</dbReference>
<keyword evidence="5" id="KW-0560">Oxidoreductase</keyword>
<dbReference type="PRINTS" id="PR00411">
    <property type="entry name" value="PNDRDTASEI"/>
</dbReference>
<dbReference type="Gene3D" id="3.30.390.30">
    <property type="match status" value="1"/>
</dbReference>
<gene>
    <name evidence="8" type="primary">lpdA</name>
    <name evidence="8" type="ORF">SNAT2548_LOCUS12227</name>
</gene>
<sequence length="219" mass="22887">MSLERAGVKCTKDGISVDAKLRTSAKHIYAVGDCLGGLQFTHLAGYQGALAAFNAVQPVSLAGPGNAAVPRCTFTHPEVATVGLTMKEAADAYGMDKVSAKMRMLSHVDRAVCEGETEGFIKIVVDSGGKILGATVVAPAAGDVAQELGLAVAQRLTLRAISTCIHSYPAMSFALQQMAADHVYNSLEKSSALSCLRCLCGPRLHGNSRPSSSEESFSQ</sequence>
<name>A0A812LPD3_9DINO</name>
<dbReference type="PANTHER" id="PTHR43014:SF2">
    <property type="entry name" value="MERCURIC REDUCTASE"/>
    <property type="match status" value="1"/>
</dbReference>
<dbReference type="PANTHER" id="PTHR43014">
    <property type="entry name" value="MERCURIC REDUCTASE"/>
    <property type="match status" value="1"/>
</dbReference>
<evidence type="ECO:0000256" key="4">
    <source>
        <dbReference type="ARBA" id="ARBA00022827"/>
    </source>
</evidence>
<dbReference type="Gene3D" id="3.50.50.60">
    <property type="entry name" value="FAD/NAD(P)-binding domain"/>
    <property type="match status" value="1"/>
</dbReference>
<evidence type="ECO:0000256" key="3">
    <source>
        <dbReference type="ARBA" id="ARBA00022630"/>
    </source>
</evidence>
<feature type="domain" description="FAD/NAD(P)-binding" evidence="7">
    <location>
        <begin position="3"/>
        <end position="48"/>
    </location>
</feature>
<dbReference type="FunFam" id="3.30.390.30:FF:000001">
    <property type="entry name" value="Dihydrolipoyl dehydrogenase"/>
    <property type="match status" value="1"/>
</dbReference>
<evidence type="ECO:0000256" key="5">
    <source>
        <dbReference type="ARBA" id="ARBA00023002"/>
    </source>
</evidence>
<dbReference type="AlphaFoldDB" id="A0A812LPD3"/>
<dbReference type="Pfam" id="PF07992">
    <property type="entry name" value="Pyr_redox_2"/>
    <property type="match status" value="1"/>
</dbReference>
<dbReference type="Proteomes" id="UP000604046">
    <property type="component" value="Unassembled WGS sequence"/>
</dbReference>
<keyword evidence="4" id="KW-0274">FAD</keyword>
<dbReference type="EMBL" id="CAJNDS010001158">
    <property type="protein sequence ID" value="CAE7249926.1"/>
    <property type="molecule type" value="Genomic_DNA"/>
</dbReference>
<evidence type="ECO:0000259" key="6">
    <source>
        <dbReference type="Pfam" id="PF02852"/>
    </source>
</evidence>
<feature type="domain" description="Pyridine nucleotide-disulphide oxidoreductase dimerisation" evidence="6">
    <location>
        <begin position="69"/>
        <end position="178"/>
    </location>
</feature>
<keyword evidence="9" id="KW-1185">Reference proteome</keyword>
<dbReference type="GO" id="GO:0003955">
    <property type="term" value="F:NAD(P)H dehydrogenase (quinone) activity"/>
    <property type="evidence" value="ECO:0007669"/>
    <property type="project" value="TreeGrafter"/>
</dbReference>
<dbReference type="InterPro" id="IPR016156">
    <property type="entry name" value="FAD/NAD-linked_Rdtase_dimer_sf"/>
</dbReference>
<comment type="similarity">
    <text evidence="2">Belongs to the class-I pyridine nucleotide-disulfide oxidoreductase family.</text>
</comment>
<dbReference type="InterPro" id="IPR004099">
    <property type="entry name" value="Pyr_nucl-diS_OxRdtase_dimer"/>
</dbReference>
<evidence type="ECO:0000259" key="7">
    <source>
        <dbReference type="Pfam" id="PF07992"/>
    </source>
</evidence>
<proteinExistence type="inferred from homology"/>
<comment type="cofactor">
    <cofactor evidence="1">
        <name>FAD</name>
        <dbReference type="ChEBI" id="CHEBI:57692"/>
    </cofactor>
</comment>
<accession>A0A812LPD3</accession>
<dbReference type="OrthoDB" id="361797at2759"/>
<dbReference type="SUPFAM" id="SSF55424">
    <property type="entry name" value="FAD/NAD-linked reductases, dimerisation (C-terminal) domain"/>
    <property type="match status" value="1"/>
</dbReference>
<protein>
    <submittedName>
        <fullName evidence="8">LpdA protein</fullName>
    </submittedName>
</protein>
<reference evidence="8" key="1">
    <citation type="submission" date="2021-02" db="EMBL/GenBank/DDBJ databases">
        <authorList>
            <person name="Dougan E. K."/>
            <person name="Rhodes N."/>
            <person name="Thang M."/>
            <person name="Chan C."/>
        </authorList>
    </citation>
    <scope>NUCLEOTIDE SEQUENCE</scope>
</reference>
<comment type="caution">
    <text evidence="8">The sequence shown here is derived from an EMBL/GenBank/DDBJ whole genome shotgun (WGS) entry which is preliminary data.</text>
</comment>
<dbReference type="SUPFAM" id="SSF51905">
    <property type="entry name" value="FAD/NAD(P)-binding domain"/>
    <property type="match status" value="1"/>
</dbReference>
<keyword evidence="3" id="KW-0285">Flavoprotein</keyword>
<evidence type="ECO:0000313" key="8">
    <source>
        <dbReference type="EMBL" id="CAE7249926.1"/>
    </source>
</evidence>
<dbReference type="Pfam" id="PF02852">
    <property type="entry name" value="Pyr_redox_dim"/>
    <property type="match status" value="1"/>
</dbReference>
<organism evidence="8 9">
    <name type="scientific">Symbiodinium natans</name>
    <dbReference type="NCBI Taxonomy" id="878477"/>
    <lineage>
        <taxon>Eukaryota</taxon>
        <taxon>Sar</taxon>
        <taxon>Alveolata</taxon>
        <taxon>Dinophyceae</taxon>
        <taxon>Suessiales</taxon>
        <taxon>Symbiodiniaceae</taxon>
        <taxon>Symbiodinium</taxon>
    </lineage>
</organism>
<evidence type="ECO:0000313" key="9">
    <source>
        <dbReference type="Proteomes" id="UP000604046"/>
    </source>
</evidence>
<evidence type="ECO:0000256" key="1">
    <source>
        <dbReference type="ARBA" id="ARBA00001974"/>
    </source>
</evidence>
<evidence type="ECO:0000256" key="2">
    <source>
        <dbReference type="ARBA" id="ARBA00007532"/>
    </source>
</evidence>
<dbReference type="InterPro" id="IPR023753">
    <property type="entry name" value="FAD/NAD-binding_dom"/>
</dbReference>